<evidence type="ECO:0000256" key="1">
    <source>
        <dbReference type="SAM" id="MobiDB-lite"/>
    </source>
</evidence>
<proteinExistence type="predicted"/>
<dbReference type="InterPro" id="IPR053151">
    <property type="entry name" value="RNase_H-like"/>
</dbReference>
<dbReference type="GO" id="GO:0003676">
    <property type="term" value="F:nucleic acid binding"/>
    <property type="evidence" value="ECO:0007669"/>
    <property type="project" value="InterPro"/>
</dbReference>
<keyword evidence="4" id="KW-1185">Reference proteome</keyword>
<dbReference type="Gene3D" id="3.30.420.10">
    <property type="entry name" value="Ribonuclease H-like superfamily/Ribonuclease H"/>
    <property type="match status" value="1"/>
</dbReference>
<evidence type="ECO:0000313" key="4">
    <source>
        <dbReference type="Proteomes" id="UP000269669"/>
    </source>
</evidence>
<dbReference type="InterPro" id="IPR036397">
    <property type="entry name" value="RNaseH_sf"/>
</dbReference>
<dbReference type="GO" id="GO:0004523">
    <property type="term" value="F:RNA-DNA hybrid ribonuclease activity"/>
    <property type="evidence" value="ECO:0007669"/>
    <property type="project" value="InterPro"/>
</dbReference>
<sequence length="228" mass="25014">MPHRPTTPNLFAEAPIASRPQTKDSARDSKDWISAHCDGGARGNPGPAGFGALIQDANGMVIAELSEFLGIRTNNYAEYSGLLASLQYALDHHHPRLRVVSDSELMVKQIQGKYKVNSPDLRPLWQEARNRIAKLEGFEISHALRHKNKDADRLANEAMDRGMKRPHASGQPAPAPLKATPYPTQSEAPPNPYAKADTMLRGFTKDGVVHILGNATLPDGVFVKIIRE</sequence>
<evidence type="ECO:0000259" key="2">
    <source>
        <dbReference type="PROSITE" id="PS50879"/>
    </source>
</evidence>
<dbReference type="EMBL" id="RSDW01000001">
    <property type="protein sequence ID" value="RSL16667.1"/>
    <property type="molecule type" value="Genomic_DNA"/>
</dbReference>
<feature type="region of interest" description="Disordered" evidence="1">
    <location>
        <begin position="163"/>
        <end position="193"/>
    </location>
</feature>
<dbReference type="RefSeq" id="WP_125485243.1">
    <property type="nucleotide sequence ID" value="NZ_RSDW01000001.1"/>
</dbReference>
<reference evidence="3 4" key="1">
    <citation type="submission" date="2018-12" db="EMBL/GenBank/DDBJ databases">
        <title>Sequencing of bacterial isolates from soil warming experiment in Harvard Forest, Massachusetts, USA.</title>
        <authorList>
            <person name="Deangelis K."/>
        </authorList>
    </citation>
    <scope>NUCLEOTIDE SEQUENCE [LARGE SCALE GENOMIC DNA]</scope>
    <source>
        <strain evidence="3 4">EB153</strain>
    </source>
</reference>
<dbReference type="Proteomes" id="UP000269669">
    <property type="component" value="Unassembled WGS sequence"/>
</dbReference>
<name>A0A3R9NYB5_9BACT</name>
<dbReference type="InterPro" id="IPR012337">
    <property type="entry name" value="RNaseH-like_sf"/>
</dbReference>
<dbReference type="SUPFAM" id="SSF53098">
    <property type="entry name" value="Ribonuclease H-like"/>
    <property type="match status" value="1"/>
</dbReference>
<dbReference type="PROSITE" id="PS50879">
    <property type="entry name" value="RNASE_H_1"/>
    <property type="match status" value="1"/>
</dbReference>
<accession>A0A3R9NYB5</accession>
<dbReference type="AlphaFoldDB" id="A0A3R9NYB5"/>
<feature type="domain" description="RNase H type-1" evidence="2">
    <location>
        <begin position="29"/>
        <end position="160"/>
    </location>
</feature>
<gene>
    <name evidence="3" type="ORF">EDE15_2188</name>
</gene>
<evidence type="ECO:0000313" key="3">
    <source>
        <dbReference type="EMBL" id="RSL16667.1"/>
    </source>
</evidence>
<dbReference type="Pfam" id="PF13456">
    <property type="entry name" value="RVT_3"/>
    <property type="match status" value="1"/>
</dbReference>
<dbReference type="PANTHER" id="PTHR47723">
    <property type="entry name" value="OS05G0353850 PROTEIN"/>
    <property type="match status" value="1"/>
</dbReference>
<dbReference type="CDD" id="cd09279">
    <property type="entry name" value="RNase_HI_like"/>
    <property type="match status" value="1"/>
</dbReference>
<dbReference type="OrthoDB" id="7845843at2"/>
<dbReference type="PANTHER" id="PTHR47723:SF19">
    <property type="entry name" value="POLYNUCLEOTIDYL TRANSFERASE, RIBONUCLEASE H-LIKE SUPERFAMILY PROTEIN"/>
    <property type="match status" value="1"/>
</dbReference>
<organism evidence="3 4">
    <name type="scientific">Edaphobacter aggregans</name>
    <dbReference type="NCBI Taxonomy" id="570835"/>
    <lineage>
        <taxon>Bacteria</taxon>
        <taxon>Pseudomonadati</taxon>
        <taxon>Acidobacteriota</taxon>
        <taxon>Terriglobia</taxon>
        <taxon>Terriglobales</taxon>
        <taxon>Acidobacteriaceae</taxon>
        <taxon>Edaphobacter</taxon>
    </lineage>
</organism>
<protein>
    <submittedName>
        <fullName evidence="3">Putative phosphoglycerate mutase</fullName>
    </submittedName>
</protein>
<feature type="region of interest" description="Disordered" evidence="1">
    <location>
        <begin position="1"/>
        <end position="28"/>
    </location>
</feature>
<comment type="caution">
    <text evidence="3">The sequence shown here is derived from an EMBL/GenBank/DDBJ whole genome shotgun (WGS) entry which is preliminary data.</text>
</comment>
<dbReference type="InterPro" id="IPR002156">
    <property type="entry name" value="RNaseH_domain"/>
</dbReference>